<proteinExistence type="predicted"/>
<reference evidence="1 2" key="1">
    <citation type="submission" date="2020-08" db="EMBL/GenBank/DDBJ databases">
        <title>Genomic Encyclopedia of Type Strains, Phase IV (KMG-IV): sequencing the most valuable type-strain genomes for metagenomic binning, comparative biology and taxonomic classification.</title>
        <authorList>
            <person name="Goeker M."/>
        </authorList>
    </citation>
    <scope>NUCLEOTIDE SEQUENCE [LARGE SCALE GENOMIC DNA]</scope>
    <source>
        <strain evidence="1 2">DSM 19612</strain>
    </source>
</reference>
<name>A0A841Q720_9BACI</name>
<evidence type="ECO:0008006" key="3">
    <source>
        <dbReference type="Google" id="ProtNLM"/>
    </source>
</evidence>
<dbReference type="AlphaFoldDB" id="A0A841Q720"/>
<dbReference type="InterPro" id="IPR047764">
    <property type="entry name" value="CmpA"/>
</dbReference>
<dbReference type="Pfam" id="PF26301">
    <property type="entry name" value="spore_CmpA"/>
    <property type="match status" value="1"/>
</dbReference>
<organism evidence="1 2">
    <name type="scientific">Salirhabdus euzebyi</name>
    <dbReference type="NCBI Taxonomy" id="394506"/>
    <lineage>
        <taxon>Bacteria</taxon>
        <taxon>Bacillati</taxon>
        <taxon>Bacillota</taxon>
        <taxon>Bacilli</taxon>
        <taxon>Bacillales</taxon>
        <taxon>Bacillaceae</taxon>
        <taxon>Salirhabdus</taxon>
    </lineage>
</organism>
<dbReference type="RefSeq" id="WP_174496713.1">
    <property type="nucleotide sequence ID" value="NZ_CADDWK010000009.1"/>
</dbReference>
<sequence>MPNWLLNQMESAFRSKDKYQIKLLNQCWFFYRKRFTADKYT</sequence>
<comment type="caution">
    <text evidence="1">The sequence shown here is derived from an EMBL/GenBank/DDBJ whole genome shotgun (WGS) entry which is preliminary data.</text>
</comment>
<evidence type="ECO:0000313" key="2">
    <source>
        <dbReference type="Proteomes" id="UP000581688"/>
    </source>
</evidence>
<keyword evidence="2" id="KW-1185">Reference proteome</keyword>
<dbReference type="Proteomes" id="UP000581688">
    <property type="component" value="Unassembled WGS sequence"/>
</dbReference>
<gene>
    <name evidence="1" type="ORF">HNQ94_002649</name>
</gene>
<protein>
    <recommendedName>
        <fullName evidence="3">Cortex morphogenetic protein CmpA</fullName>
    </recommendedName>
</protein>
<accession>A0A841Q720</accession>
<dbReference type="NCBIfam" id="NF033225">
    <property type="entry name" value="spore_CmpA"/>
    <property type="match status" value="1"/>
</dbReference>
<dbReference type="EMBL" id="JACHGH010000007">
    <property type="protein sequence ID" value="MBB6454198.1"/>
    <property type="molecule type" value="Genomic_DNA"/>
</dbReference>
<evidence type="ECO:0000313" key="1">
    <source>
        <dbReference type="EMBL" id="MBB6454198.1"/>
    </source>
</evidence>